<sequence>TPSKHMQLFRAALESTSSGSILVTKAKVTHLQMSQIIKPFVIQHFSNYLEELDWSILQKNSPPSKHLLDKY</sequence>
<comment type="caution">
    <text evidence="1">The sequence shown here is derived from an EMBL/GenBank/DDBJ whole genome shotgun (WGS) entry which is preliminary data.</text>
</comment>
<name>A0A9P5YPX9_9AGAR</name>
<proteinExistence type="predicted"/>
<evidence type="ECO:0000313" key="1">
    <source>
        <dbReference type="EMBL" id="KAF9473732.1"/>
    </source>
</evidence>
<feature type="non-terminal residue" evidence="1">
    <location>
        <position position="1"/>
    </location>
</feature>
<keyword evidence="2" id="KW-1185">Reference proteome</keyword>
<dbReference type="OrthoDB" id="3269297at2759"/>
<reference evidence="1" key="1">
    <citation type="submission" date="2020-11" db="EMBL/GenBank/DDBJ databases">
        <authorList>
            <consortium name="DOE Joint Genome Institute"/>
            <person name="Ahrendt S."/>
            <person name="Riley R."/>
            <person name="Andreopoulos W."/>
            <person name="Labutti K."/>
            <person name="Pangilinan J."/>
            <person name="Ruiz-Duenas F.J."/>
            <person name="Barrasa J.M."/>
            <person name="Sanchez-Garcia M."/>
            <person name="Camarero S."/>
            <person name="Miyauchi S."/>
            <person name="Serrano A."/>
            <person name="Linde D."/>
            <person name="Babiker R."/>
            <person name="Drula E."/>
            <person name="Ayuso-Fernandez I."/>
            <person name="Pacheco R."/>
            <person name="Padilla G."/>
            <person name="Ferreira P."/>
            <person name="Barriuso J."/>
            <person name="Kellner H."/>
            <person name="Castanera R."/>
            <person name="Alfaro M."/>
            <person name="Ramirez L."/>
            <person name="Pisabarro A.G."/>
            <person name="Kuo A."/>
            <person name="Tritt A."/>
            <person name="Lipzen A."/>
            <person name="He G."/>
            <person name="Yan M."/>
            <person name="Ng V."/>
            <person name="Cullen D."/>
            <person name="Martin F."/>
            <person name="Rosso M.-N."/>
            <person name="Henrissat B."/>
            <person name="Hibbett D."/>
            <person name="Martinez A.T."/>
            <person name="Grigoriev I.V."/>
        </authorList>
    </citation>
    <scope>NUCLEOTIDE SEQUENCE</scope>
    <source>
        <strain evidence="1">CIRM-BRFM 674</strain>
    </source>
</reference>
<dbReference type="AlphaFoldDB" id="A0A9P5YPX9"/>
<evidence type="ECO:0000313" key="2">
    <source>
        <dbReference type="Proteomes" id="UP000807469"/>
    </source>
</evidence>
<accession>A0A9P5YPX9</accession>
<dbReference type="EMBL" id="MU155420">
    <property type="protein sequence ID" value="KAF9473732.1"/>
    <property type="molecule type" value="Genomic_DNA"/>
</dbReference>
<organism evidence="1 2">
    <name type="scientific">Pholiota conissans</name>
    <dbReference type="NCBI Taxonomy" id="109636"/>
    <lineage>
        <taxon>Eukaryota</taxon>
        <taxon>Fungi</taxon>
        <taxon>Dikarya</taxon>
        <taxon>Basidiomycota</taxon>
        <taxon>Agaricomycotina</taxon>
        <taxon>Agaricomycetes</taxon>
        <taxon>Agaricomycetidae</taxon>
        <taxon>Agaricales</taxon>
        <taxon>Agaricineae</taxon>
        <taxon>Strophariaceae</taxon>
        <taxon>Pholiota</taxon>
    </lineage>
</organism>
<dbReference type="Proteomes" id="UP000807469">
    <property type="component" value="Unassembled WGS sequence"/>
</dbReference>
<protein>
    <submittedName>
        <fullName evidence="1">Uncharacterized protein</fullName>
    </submittedName>
</protein>
<gene>
    <name evidence="1" type="ORF">BDN70DRAFT_816807</name>
</gene>